<dbReference type="CDD" id="cd00130">
    <property type="entry name" value="PAS"/>
    <property type="match status" value="1"/>
</dbReference>
<dbReference type="SMART" id="SM00448">
    <property type="entry name" value="REC"/>
    <property type="match status" value="1"/>
</dbReference>
<dbReference type="InterPro" id="IPR003661">
    <property type="entry name" value="HisK_dim/P_dom"/>
</dbReference>
<evidence type="ECO:0000256" key="8">
    <source>
        <dbReference type="ARBA" id="ARBA00023012"/>
    </source>
</evidence>
<evidence type="ECO:0000256" key="7">
    <source>
        <dbReference type="ARBA" id="ARBA00022840"/>
    </source>
</evidence>
<evidence type="ECO:0000256" key="1">
    <source>
        <dbReference type="ARBA" id="ARBA00000085"/>
    </source>
</evidence>
<keyword evidence="7" id="KW-0067">ATP-binding</keyword>
<comment type="catalytic activity">
    <reaction evidence="1">
        <text>ATP + protein L-histidine = ADP + protein N-phospho-L-histidine.</text>
        <dbReference type="EC" id="2.7.13.3"/>
    </reaction>
</comment>
<evidence type="ECO:0000256" key="3">
    <source>
        <dbReference type="ARBA" id="ARBA00022553"/>
    </source>
</evidence>
<proteinExistence type="predicted"/>
<evidence type="ECO:0000313" key="14">
    <source>
        <dbReference type="Proteomes" id="UP000295210"/>
    </source>
</evidence>
<feature type="domain" description="Response regulatory" evidence="11">
    <location>
        <begin position="6"/>
        <end position="122"/>
    </location>
</feature>
<name>A0A4R1KYN1_9BACT</name>
<dbReference type="InterPro" id="IPR001789">
    <property type="entry name" value="Sig_transdc_resp-reg_receiver"/>
</dbReference>
<dbReference type="PROSITE" id="PS50109">
    <property type="entry name" value="HIS_KIN"/>
    <property type="match status" value="1"/>
</dbReference>
<dbReference type="Pfam" id="PF02518">
    <property type="entry name" value="HATPase_c"/>
    <property type="match status" value="1"/>
</dbReference>
<dbReference type="PRINTS" id="PR00344">
    <property type="entry name" value="BCTRLSENSOR"/>
</dbReference>
<reference evidence="13 14" key="1">
    <citation type="submission" date="2019-03" db="EMBL/GenBank/DDBJ databases">
        <title>Genomic Encyclopedia of Type Strains, Phase IV (KMG-IV): sequencing the most valuable type-strain genomes for metagenomic binning, comparative biology and taxonomic classification.</title>
        <authorList>
            <person name="Goeker M."/>
        </authorList>
    </citation>
    <scope>NUCLEOTIDE SEQUENCE [LARGE SCALE GENOMIC DNA]</scope>
    <source>
        <strain evidence="13 14">DSM 103428</strain>
    </source>
</reference>
<evidence type="ECO:0000259" key="12">
    <source>
        <dbReference type="PROSITE" id="PS50113"/>
    </source>
</evidence>
<dbReference type="Pfam" id="PF08448">
    <property type="entry name" value="PAS_4"/>
    <property type="match status" value="1"/>
</dbReference>
<dbReference type="InterPro" id="IPR004358">
    <property type="entry name" value="Sig_transdc_His_kin-like_C"/>
</dbReference>
<dbReference type="Gene3D" id="3.40.50.2300">
    <property type="match status" value="1"/>
</dbReference>
<dbReference type="NCBIfam" id="TIGR00229">
    <property type="entry name" value="sensory_box"/>
    <property type="match status" value="1"/>
</dbReference>
<dbReference type="InterPro" id="IPR013656">
    <property type="entry name" value="PAS_4"/>
</dbReference>
<evidence type="ECO:0000259" key="11">
    <source>
        <dbReference type="PROSITE" id="PS50110"/>
    </source>
</evidence>
<evidence type="ECO:0000313" key="13">
    <source>
        <dbReference type="EMBL" id="TCK69727.1"/>
    </source>
</evidence>
<dbReference type="SUPFAM" id="SSF55785">
    <property type="entry name" value="PYP-like sensor domain (PAS domain)"/>
    <property type="match status" value="1"/>
</dbReference>
<dbReference type="PANTHER" id="PTHR43065:SF10">
    <property type="entry name" value="PEROXIDE STRESS-ACTIVATED HISTIDINE KINASE MAK3"/>
    <property type="match status" value="1"/>
</dbReference>
<keyword evidence="3 9" id="KW-0597">Phosphoprotein</keyword>
<dbReference type="Proteomes" id="UP000295210">
    <property type="component" value="Unassembled WGS sequence"/>
</dbReference>
<dbReference type="AlphaFoldDB" id="A0A4R1KYN1"/>
<dbReference type="OrthoDB" id="9790669at2"/>
<keyword evidence="14" id="KW-1185">Reference proteome</keyword>
<dbReference type="InterPro" id="IPR000700">
    <property type="entry name" value="PAS-assoc_C"/>
</dbReference>
<dbReference type="SUPFAM" id="SSF47384">
    <property type="entry name" value="Homodimeric domain of signal transducing histidine kinase"/>
    <property type="match status" value="1"/>
</dbReference>
<dbReference type="InterPro" id="IPR036890">
    <property type="entry name" value="HATPase_C_sf"/>
</dbReference>
<evidence type="ECO:0000256" key="4">
    <source>
        <dbReference type="ARBA" id="ARBA00022679"/>
    </source>
</evidence>
<protein>
    <recommendedName>
        <fullName evidence="2">histidine kinase</fullName>
        <ecNumber evidence="2">2.7.13.3</ecNumber>
    </recommendedName>
</protein>
<evidence type="ECO:0000256" key="6">
    <source>
        <dbReference type="ARBA" id="ARBA00022777"/>
    </source>
</evidence>
<evidence type="ECO:0000256" key="9">
    <source>
        <dbReference type="PROSITE-ProRule" id="PRU00169"/>
    </source>
</evidence>
<feature type="modified residue" description="4-aspartylphosphate" evidence="9">
    <location>
        <position position="57"/>
    </location>
</feature>
<dbReference type="CDD" id="cd00082">
    <property type="entry name" value="HisKA"/>
    <property type="match status" value="1"/>
</dbReference>
<keyword evidence="6" id="KW-0418">Kinase</keyword>
<dbReference type="InterPro" id="IPR036097">
    <property type="entry name" value="HisK_dim/P_sf"/>
</dbReference>
<dbReference type="PROSITE" id="PS50113">
    <property type="entry name" value="PAC"/>
    <property type="match status" value="1"/>
</dbReference>
<dbReference type="GO" id="GO:0005524">
    <property type="term" value="F:ATP binding"/>
    <property type="evidence" value="ECO:0007669"/>
    <property type="project" value="UniProtKB-KW"/>
</dbReference>
<accession>A0A4R1KYN1</accession>
<dbReference type="SMART" id="SM00388">
    <property type="entry name" value="HisKA"/>
    <property type="match status" value="1"/>
</dbReference>
<keyword evidence="5" id="KW-0547">Nucleotide-binding</keyword>
<dbReference type="SUPFAM" id="SSF55874">
    <property type="entry name" value="ATPase domain of HSP90 chaperone/DNA topoisomerase II/histidine kinase"/>
    <property type="match status" value="1"/>
</dbReference>
<dbReference type="Gene3D" id="3.30.565.10">
    <property type="entry name" value="Histidine kinase-like ATPase, C-terminal domain"/>
    <property type="match status" value="1"/>
</dbReference>
<dbReference type="InterPro" id="IPR003594">
    <property type="entry name" value="HATPase_dom"/>
</dbReference>
<dbReference type="SUPFAM" id="SSF52172">
    <property type="entry name" value="CheY-like"/>
    <property type="match status" value="1"/>
</dbReference>
<comment type="caution">
    <text evidence="13">The sequence shown here is derived from an EMBL/GenBank/DDBJ whole genome shotgun (WGS) entry which is preliminary data.</text>
</comment>
<dbReference type="PANTHER" id="PTHR43065">
    <property type="entry name" value="SENSOR HISTIDINE KINASE"/>
    <property type="match status" value="1"/>
</dbReference>
<dbReference type="CDD" id="cd00156">
    <property type="entry name" value="REC"/>
    <property type="match status" value="1"/>
</dbReference>
<dbReference type="Gene3D" id="1.10.287.130">
    <property type="match status" value="1"/>
</dbReference>
<dbReference type="Gene3D" id="3.30.450.20">
    <property type="entry name" value="PAS domain"/>
    <property type="match status" value="1"/>
</dbReference>
<dbReference type="Pfam" id="PF00512">
    <property type="entry name" value="HisKA"/>
    <property type="match status" value="1"/>
</dbReference>
<dbReference type="EC" id="2.7.13.3" evidence="2"/>
<dbReference type="SMART" id="SM00387">
    <property type="entry name" value="HATPase_c"/>
    <property type="match status" value="1"/>
</dbReference>
<dbReference type="PROSITE" id="PS50110">
    <property type="entry name" value="RESPONSE_REGULATORY"/>
    <property type="match status" value="1"/>
</dbReference>
<gene>
    <name evidence="13" type="ORF">C7378_3473</name>
</gene>
<feature type="domain" description="PAC" evidence="12">
    <location>
        <begin position="210"/>
        <end position="262"/>
    </location>
</feature>
<dbReference type="InterPro" id="IPR011006">
    <property type="entry name" value="CheY-like_superfamily"/>
</dbReference>
<dbReference type="EMBL" id="SMGK01000008">
    <property type="protein sequence ID" value="TCK69727.1"/>
    <property type="molecule type" value="Genomic_DNA"/>
</dbReference>
<keyword evidence="8" id="KW-0902">Two-component regulatory system</keyword>
<feature type="domain" description="Histidine kinase" evidence="10">
    <location>
        <begin position="275"/>
        <end position="488"/>
    </location>
</feature>
<evidence type="ECO:0000256" key="5">
    <source>
        <dbReference type="ARBA" id="ARBA00022741"/>
    </source>
</evidence>
<evidence type="ECO:0000259" key="10">
    <source>
        <dbReference type="PROSITE" id="PS50109"/>
    </source>
</evidence>
<evidence type="ECO:0000256" key="2">
    <source>
        <dbReference type="ARBA" id="ARBA00012438"/>
    </source>
</evidence>
<sequence>MNRTIQILLLEDSPLDADLTIASLKRSGYDFEIHRASNREEFYSQMQARSYDLILADYALPDFNGLAALDHAQQVCPNVPFIFVSGVLGEEVAVNTLHRGATDYVVKQRLVRLAPAVQRALKETEERTTRLAAESRLRQSEDRFRQVTDALPQMLWLSDSSGRTIYTNETWRRCISRRVERWCDEAVLHPADHKRVARAWDAALEQNQPISVECRFLYAEGAAYRWSLVRVIPLAMFDGERGWLGTATDIEEEKQREEALRTAEKLAVTGRLAATIAHEINNPLESLMNLIFLIKEESRRNDKLRNFIEMAENELLRVSAITKQTLQFYRDPATVVEIDAAAILDDVIKLFTARLYSKSIRIDTHVDRDLKFDGIKGEIRQVLINLVNNAIDAVTEEGEISIYVRLVKRGTLNMVEIVIEDSGDGLAPENIEKVFQPFFSTKGSHGTGLGLWVSKGIVEKHQGTIDISCGMTEKGPRTAVTLRLPVRSQVHIETTGEPAA</sequence>
<keyword evidence="4" id="KW-0808">Transferase</keyword>
<organism evidence="13 14">
    <name type="scientific">Acidipila rosea</name>
    <dbReference type="NCBI Taxonomy" id="768535"/>
    <lineage>
        <taxon>Bacteria</taxon>
        <taxon>Pseudomonadati</taxon>
        <taxon>Acidobacteriota</taxon>
        <taxon>Terriglobia</taxon>
        <taxon>Terriglobales</taxon>
        <taxon>Acidobacteriaceae</taxon>
        <taxon>Acidipila</taxon>
    </lineage>
</organism>
<dbReference type="InterPro" id="IPR000014">
    <property type="entry name" value="PAS"/>
</dbReference>
<dbReference type="RefSeq" id="WP_131999386.1">
    <property type="nucleotide sequence ID" value="NZ_SMGK01000008.1"/>
</dbReference>
<dbReference type="GO" id="GO:0000155">
    <property type="term" value="F:phosphorelay sensor kinase activity"/>
    <property type="evidence" value="ECO:0007669"/>
    <property type="project" value="InterPro"/>
</dbReference>
<dbReference type="InterPro" id="IPR005467">
    <property type="entry name" value="His_kinase_dom"/>
</dbReference>
<dbReference type="Pfam" id="PF00072">
    <property type="entry name" value="Response_reg"/>
    <property type="match status" value="1"/>
</dbReference>
<dbReference type="InterPro" id="IPR035965">
    <property type="entry name" value="PAS-like_dom_sf"/>
</dbReference>